<dbReference type="PROSITE" id="PS50011">
    <property type="entry name" value="PROTEIN_KINASE_DOM"/>
    <property type="match status" value="1"/>
</dbReference>
<evidence type="ECO:0000256" key="12">
    <source>
        <dbReference type="ARBA" id="ARBA00022737"/>
    </source>
</evidence>
<dbReference type="InterPro" id="IPR001245">
    <property type="entry name" value="Ser-Thr/Tyr_kinase_cat_dom"/>
</dbReference>
<dbReference type="FunFam" id="3.80.10.10:FF:000095">
    <property type="entry name" value="LRR receptor-like serine/threonine-protein kinase GSO1"/>
    <property type="match status" value="1"/>
</dbReference>
<comment type="catalytic activity">
    <reaction evidence="21">
        <text>L-seryl-[protein] + ATP = O-phospho-L-seryl-[protein] + ADP + H(+)</text>
        <dbReference type="Rhea" id="RHEA:17989"/>
        <dbReference type="Rhea" id="RHEA-COMP:9863"/>
        <dbReference type="Rhea" id="RHEA-COMP:11604"/>
        <dbReference type="ChEBI" id="CHEBI:15378"/>
        <dbReference type="ChEBI" id="CHEBI:29999"/>
        <dbReference type="ChEBI" id="CHEBI:30616"/>
        <dbReference type="ChEBI" id="CHEBI:83421"/>
        <dbReference type="ChEBI" id="CHEBI:456216"/>
        <dbReference type="EC" id="2.7.11.1"/>
    </reaction>
</comment>
<keyword evidence="8" id="KW-0433">Leucine-rich repeat</keyword>
<dbReference type="AlphaFoldDB" id="A0A4S4EY71"/>
<evidence type="ECO:0000256" key="10">
    <source>
        <dbReference type="ARBA" id="ARBA00022692"/>
    </source>
</evidence>
<dbReference type="PANTHER" id="PTHR48056">
    <property type="entry name" value="LRR RECEPTOR-LIKE SERINE/THREONINE-PROTEIN KINASE-RELATED"/>
    <property type="match status" value="1"/>
</dbReference>
<evidence type="ECO:0000256" key="6">
    <source>
        <dbReference type="ARBA" id="ARBA00022527"/>
    </source>
</evidence>
<comment type="catalytic activity">
    <reaction evidence="20">
        <text>L-threonyl-[protein] + ATP = O-phospho-L-threonyl-[protein] + ADP + H(+)</text>
        <dbReference type="Rhea" id="RHEA:46608"/>
        <dbReference type="Rhea" id="RHEA-COMP:11060"/>
        <dbReference type="Rhea" id="RHEA-COMP:11605"/>
        <dbReference type="ChEBI" id="CHEBI:15378"/>
        <dbReference type="ChEBI" id="CHEBI:30013"/>
        <dbReference type="ChEBI" id="CHEBI:30616"/>
        <dbReference type="ChEBI" id="CHEBI:61977"/>
        <dbReference type="ChEBI" id="CHEBI:456216"/>
        <dbReference type="EC" id="2.7.11.1"/>
    </reaction>
</comment>
<feature type="transmembrane region" description="Helical" evidence="24">
    <location>
        <begin position="639"/>
        <end position="662"/>
    </location>
</feature>
<dbReference type="SMART" id="SM00220">
    <property type="entry name" value="S_TKc"/>
    <property type="match status" value="1"/>
</dbReference>
<dbReference type="Gene3D" id="3.80.10.10">
    <property type="entry name" value="Ribonuclease Inhibitor"/>
    <property type="match status" value="4"/>
</dbReference>
<reference evidence="26 27" key="1">
    <citation type="journal article" date="2018" name="Proc. Natl. Acad. Sci. U.S.A.">
        <title>Draft genome sequence of Camellia sinensis var. sinensis provides insights into the evolution of the tea genome and tea quality.</title>
        <authorList>
            <person name="Wei C."/>
            <person name="Yang H."/>
            <person name="Wang S."/>
            <person name="Zhao J."/>
            <person name="Liu C."/>
            <person name="Gao L."/>
            <person name="Xia E."/>
            <person name="Lu Y."/>
            <person name="Tai Y."/>
            <person name="She G."/>
            <person name="Sun J."/>
            <person name="Cao H."/>
            <person name="Tong W."/>
            <person name="Gao Q."/>
            <person name="Li Y."/>
            <person name="Deng W."/>
            <person name="Jiang X."/>
            <person name="Wang W."/>
            <person name="Chen Q."/>
            <person name="Zhang S."/>
            <person name="Li H."/>
            <person name="Wu J."/>
            <person name="Wang P."/>
            <person name="Li P."/>
            <person name="Shi C."/>
            <person name="Zheng F."/>
            <person name="Jian J."/>
            <person name="Huang B."/>
            <person name="Shan D."/>
            <person name="Shi M."/>
            <person name="Fang C."/>
            <person name="Yue Y."/>
            <person name="Li F."/>
            <person name="Li D."/>
            <person name="Wei S."/>
            <person name="Han B."/>
            <person name="Jiang C."/>
            <person name="Yin Y."/>
            <person name="Xia T."/>
            <person name="Zhang Z."/>
            <person name="Bennetzen J.L."/>
            <person name="Zhao S."/>
            <person name="Wan X."/>
        </authorList>
    </citation>
    <scope>NUCLEOTIDE SEQUENCE [LARGE SCALE GENOMIC DNA]</scope>
    <source>
        <strain evidence="27">cv. Shuchazao</strain>
        <tissue evidence="26">Leaf</tissue>
    </source>
</reference>
<dbReference type="InterPro" id="IPR013210">
    <property type="entry name" value="LRR_N_plant-typ"/>
</dbReference>
<dbReference type="Proteomes" id="UP000306102">
    <property type="component" value="Unassembled WGS sequence"/>
</dbReference>
<dbReference type="GO" id="GO:0005524">
    <property type="term" value="F:ATP binding"/>
    <property type="evidence" value="ECO:0007669"/>
    <property type="project" value="UniProtKB-UniRule"/>
</dbReference>
<dbReference type="GO" id="GO:0005886">
    <property type="term" value="C:plasma membrane"/>
    <property type="evidence" value="ECO:0007669"/>
    <property type="project" value="UniProtKB-SubCell"/>
</dbReference>
<keyword evidence="17 24" id="KW-0472">Membrane</keyword>
<dbReference type="Pfam" id="PF13855">
    <property type="entry name" value="LRR_8"/>
    <property type="match status" value="1"/>
</dbReference>
<dbReference type="SUPFAM" id="SSF56112">
    <property type="entry name" value="Protein kinase-like (PK-like)"/>
    <property type="match status" value="1"/>
</dbReference>
<evidence type="ECO:0000256" key="11">
    <source>
        <dbReference type="ARBA" id="ARBA00022729"/>
    </source>
</evidence>
<evidence type="ECO:0000256" key="3">
    <source>
        <dbReference type="ARBA" id="ARBA00008684"/>
    </source>
</evidence>
<evidence type="ECO:0000256" key="14">
    <source>
        <dbReference type="ARBA" id="ARBA00022777"/>
    </source>
</evidence>
<protein>
    <recommendedName>
        <fullName evidence="4">non-specific serine/threonine protein kinase</fullName>
        <ecNumber evidence="4">2.7.11.1</ecNumber>
    </recommendedName>
</protein>
<evidence type="ECO:0000313" key="26">
    <source>
        <dbReference type="EMBL" id="THG22011.1"/>
    </source>
</evidence>
<dbReference type="InterPro" id="IPR000719">
    <property type="entry name" value="Prot_kinase_dom"/>
</dbReference>
<feature type="domain" description="Protein kinase" evidence="25">
    <location>
        <begin position="694"/>
        <end position="997"/>
    </location>
</feature>
<dbReference type="InterPro" id="IPR017441">
    <property type="entry name" value="Protein_kinase_ATP_BS"/>
</dbReference>
<dbReference type="Gene3D" id="3.30.200.20">
    <property type="entry name" value="Phosphorylase Kinase, domain 1"/>
    <property type="match status" value="1"/>
</dbReference>
<keyword evidence="27" id="KW-1185">Reference proteome</keyword>
<evidence type="ECO:0000256" key="16">
    <source>
        <dbReference type="ARBA" id="ARBA00022989"/>
    </source>
</evidence>
<gene>
    <name evidence="26" type="ORF">TEA_003092</name>
</gene>
<dbReference type="GO" id="GO:0033612">
    <property type="term" value="F:receptor serine/threonine kinase binding"/>
    <property type="evidence" value="ECO:0007669"/>
    <property type="project" value="TreeGrafter"/>
</dbReference>
<proteinExistence type="inferred from homology"/>
<evidence type="ECO:0000256" key="24">
    <source>
        <dbReference type="SAM" id="Phobius"/>
    </source>
</evidence>
<keyword evidence="7" id="KW-0597">Phosphoprotein</keyword>
<dbReference type="InterPro" id="IPR001611">
    <property type="entry name" value="Leu-rich_rpt"/>
</dbReference>
<evidence type="ECO:0000256" key="4">
    <source>
        <dbReference type="ARBA" id="ARBA00012513"/>
    </source>
</evidence>
<dbReference type="GO" id="GO:0004674">
    <property type="term" value="F:protein serine/threonine kinase activity"/>
    <property type="evidence" value="ECO:0007669"/>
    <property type="project" value="UniProtKB-KW"/>
</dbReference>
<feature type="binding site" evidence="22">
    <location>
        <position position="724"/>
    </location>
    <ligand>
        <name>ATP</name>
        <dbReference type="ChEBI" id="CHEBI:30616"/>
    </ligand>
</feature>
<evidence type="ECO:0000256" key="21">
    <source>
        <dbReference type="ARBA" id="ARBA00048679"/>
    </source>
</evidence>
<keyword evidence="19" id="KW-0325">Glycoprotein</keyword>
<dbReference type="STRING" id="542762.A0A4S4EY71"/>
<dbReference type="InterPro" id="IPR032675">
    <property type="entry name" value="LRR_dom_sf"/>
</dbReference>
<dbReference type="SMART" id="SM00369">
    <property type="entry name" value="LRR_TYP"/>
    <property type="match status" value="7"/>
</dbReference>
<dbReference type="CDD" id="cd14066">
    <property type="entry name" value="STKc_IRAK"/>
    <property type="match status" value="1"/>
</dbReference>
<dbReference type="SUPFAM" id="SSF52058">
    <property type="entry name" value="L domain-like"/>
    <property type="match status" value="1"/>
</dbReference>
<dbReference type="InterPro" id="IPR050647">
    <property type="entry name" value="Plant_LRR-RLKs"/>
</dbReference>
<name>A0A4S4EY71_CAMSN</name>
<dbReference type="Pfam" id="PF00560">
    <property type="entry name" value="LRR_1"/>
    <property type="match status" value="8"/>
</dbReference>
<dbReference type="PROSITE" id="PS00107">
    <property type="entry name" value="PROTEIN_KINASE_ATP"/>
    <property type="match status" value="1"/>
</dbReference>
<dbReference type="FunFam" id="3.80.10.10:FF:000288">
    <property type="entry name" value="LRR receptor-like serine/threonine-protein kinase EFR"/>
    <property type="match status" value="1"/>
</dbReference>
<keyword evidence="14" id="KW-0418">Kinase</keyword>
<keyword evidence="13 22" id="KW-0547">Nucleotide-binding</keyword>
<evidence type="ECO:0000256" key="23">
    <source>
        <dbReference type="SAM" id="MobiDB-lite"/>
    </source>
</evidence>
<dbReference type="FunFam" id="1.10.510.10:FF:000358">
    <property type="entry name" value="Putative leucine-rich repeat receptor-like serine/threonine-protein kinase"/>
    <property type="match status" value="1"/>
</dbReference>
<keyword evidence="10 24" id="KW-0812">Transmembrane</keyword>
<evidence type="ECO:0000259" key="25">
    <source>
        <dbReference type="PROSITE" id="PS50011"/>
    </source>
</evidence>
<evidence type="ECO:0000256" key="2">
    <source>
        <dbReference type="ARBA" id="ARBA00004479"/>
    </source>
</evidence>
<evidence type="ECO:0000256" key="1">
    <source>
        <dbReference type="ARBA" id="ARBA00004162"/>
    </source>
</evidence>
<dbReference type="InterPro" id="IPR003591">
    <property type="entry name" value="Leu-rich_rpt_typical-subtyp"/>
</dbReference>
<keyword evidence="15 22" id="KW-0067">ATP-binding</keyword>
<evidence type="ECO:0000256" key="18">
    <source>
        <dbReference type="ARBA" id="ARBA00023170"/>
    </source>
</evidence>
<keyword evidence="18" id="KW-0675">Receptor</keyword>
<dbReference type="EMBL" id="SDRB02001035">
    <property type="protein sequence ID" value="THG22011.1"/>
    <property type="molecule type" value="Genomic_DNA"/>
</dbReference>
<dbReference type="GO" id="GO:0051707">
    <property type="term" value="P:response to other organism"/>
    <property type="evidence" value="ECO:0007669"/>
    <property type="project" value="UniProtKB-ARBA"/>
</dbReference>
<dbReference type="FunFam" id="3.30.200.20:FF:000432">
    <property type="entry name" value="LRR receptor-like serine/threonine-protein kinase EFR"/>
    <property type="match status" value="1"/>
</dbReference>
<evidence type="ECO:0000256" key="5">
    <source>
        <dbReference type="ARBA" id="ARBA00022475"/>
    </source>
</evidence>
<evidence type="ECO:0000256" key="17">
    <source>
        <dbReference type="ARBA" id="ARBA00023136"/>
    </source>
</evidence>
<evidence type="ECO:0000256" key="19">
    <source>
        <dbReference type="ARBA" id="ARBA00023180"/>
    </source>
</evidence>
<dbReference type="PANTHER" id="PTHR48056:SF89">
    <property type="entry name" value="OS06G0585982 PROTEIN"/>
    <property type="match status" value="1"/>
</dbReference>
<dbReference type="SUPFAM" id="SSF52047">
    <property type="entry name" value="RNI-like"/>
    <property type="match status" value="1"/>
</dbReference>
<evidence type="ECO:0000313" key="27">
    <source>
        <dbReference type="Proteomes" id="UP000306102"/>
    </source>
</evidence>
<dbReference type="InterPro" id="IPR008271">
    <property type="entry name" value="Ser/Thr_kinase_AS"/>
</dbReference>
<evidence type="ECO:0000256" key="15">
    <source>
        <dbReference type="ARBA" id="ARBA00022840"/>
    </source>
</evidence>
<dbReference type="EC" id="2.7.11.1" evidence="4"/>
<dbReference type="PROSITE" id="PS00108">
    <property type="entry name" value="PROTEIN_KINASE_ST"/>
    <property type="match status" value="1"/>
</dbReference>
<comment type="subcellular location">
    <subcellularLocation>
        <location evidence="1">Cell membrane</location>
        <topology evidence="1">Single-pass membrane protein</topology>
    </subcellularLocation>
    <subcellularLocation>
        <location evidence="2">Membrane</location>
        <topology evidence="2">Single-pass type I membrane protein</topology>
    </subcellularLocation>
</comment>
<comment type="similarity">
    <text evidence="3">Belongs to the protein kinase superfamily. Ser/Thr protein kinase family.</text>
</comment>
<dbReference type="Gene3D" id="1.10.510.10">
    <property type="entry name" value="Transferase(Phosphotransferase) domain 1"/>
    <property type="match status" value="1"/>
</dbReference>
<accession>A0A4S4EY71</accession>
<evidence type="ECO:0000256" key="22">
    <source>
        <dbReference type="PROSITE-ProRule" id="PRU10141"/>
    </source>
</evidence>
<evidence type="ECO:0000256" key="13">
    <source>
        <dbReference type="ARBA" id="ARBA00022741"/>
    </source>
</evidence>
<comment type="caution">
    <text evidence="26">The sequence shown here is derived from an EMBL/GenBank/DDBJ whole genome shotgun (WGS) entry which is preliminary data.</text>
</comment>
<dbReference type="GO" id="GO:0006952">
    <property type="term" value="P:defense response"/>
    <property type="evidence" value="ECO:0007669"/>
    <property type="project" value="UniProtKB-ARBA"/>
</dbReference>
<keyword evidence="6" id="KW-0723">Serine/threonine-protein kinase</keyword>
<keyword evidence="5" id="KW-1003">Cell membrane</keyword>
<keyword evidence="12" id="KW-0677">Repeat</keyword>
<evidence type="ECO:0000256" key="20">
    <source>
        <dbReference type="ARBA" id="ARBA00047899"/>
    </source>
</evidence>
<feature type="region of interest" description="Disordered" evidence="23">
    <location>
        <begin position="1061"/>
        <end position="1123"/>
    </location>
</feature>
<dbReference type="Pfam" id="PF07714">
    <property type="entry name" value="PK_Tyr_Ser-Thr"/>
    <property type="match status" value="1"/>
</dbReference>
<keyword evidence="9" id="KW-0808">Transferase</keyword>
<sequence>MKPPVMDLSLFLLVTFHAILVPFLSLSLSGHASAAIIGNVTDKLALLEFKSWLTEDPAGVLDSWNDSLDLCRERPLVGTISPHIGNLSFLKILNLANNSFFGGIPSELGDLIRLQTLNLSSNFLGGDIPVNLSRCSNLINLALNHNLLEREIPPQLESLSKLANLNLGDNNLIGRFPASLGNLSSLQQLFLSSNNLEGEIPDAVAQMRSLMIFRVGMNKFSGVFPSSLYNLSSLSHISLALNNFSGGLRTDIGLALPNLQNLYLGMNRFSGHIPSSLANNSDLMRLDFPFNNFTGNIPMSFGILQNLWWLNLPNNILGSSAVDDLSFLTSLANCSKLQILDFSRNQFGGQLSASVANLSTQLTWLNIQRNHIRGSIPPEIANLINLDAVGMGQNLLTGNIPTSFGKLSKLQELHIDRNLLTGEIPTSFGNVTQLLYLYMQNNSLEGSIPSSFGNCKYLQYLDLSHNKFSGTIPIQLIGISAFSRGLNLSHNSLTGSLPVEVENMRILTVLDVSYNKLSGEIPSELGSCLALEQLYMQSNFFRGTIPHLSNLRSLRYLDISNNSLDGQIPSYLVNISSLLNLNLSYNNLEGEVPVGGVFKNASAVEVYGNKNLCGGTPEMHLDPCPVHPEKLKKHIATKLILGITIPISCLALILLLFSLYWIRNSRKTTQSTFSLGPFYPKISYAELCNATCGFSSDNVIGSGNFGTVYKGTLGLGDETVVAVKVLNLQQRGASKSFMAECQALRNVRHRNLVKVLTACSSIDFVGNDFKALVYQFMPNGSLEKWLHPEDGQSQTRNLNFLQRVNIAIDVASALHYLHHQCQNAVIHCDLKPSNVLLDNDRTAHVSDFGLARLLSKFNKEANLNQFSSLGIKGTIGYAAPEYGMGGKVSPEGDLYSYGILLLEMFTGRRPTDEPFKDNFNLHNFVKHSLPDQVMGIVDQSALHKESVGKAINNSSCWNDIRSEQLECLISVFQIGVACSAEVPQNRMDTQQILRELLSVRGLKTLAPVAQGRRPTLGFKIAMVQIDDGVGCSAMAMATNPRWRRASRSRWRRHWFRERETELHDGDGDGDGDEPEIDQRHGCSSEREREREERDLFHRQSEGHVPGNRQTSPEIARALSKRQK</sequence>
<evidence type="ECO:0000256" key="7">
    <source>
        <dbReference type="ARBA" id="ARBA00022553"/>
    </source>
</evidence>
<evidence type="ECO:0000256" key="8">
    <source>
        <dbReference type="ARBA" id="ARBA00022614"/>
    </source>
</evidence>
<keyword evidence="11" id="KW-0732">Signal</keyword>
<feature type="compositionally biased region" description="Basic and acidic residues" evidence="23">
    <location>
        <begin position="1076"/>
        <end position="1101"/>
    </location>
</feature>
<dbReference type="PRINTS" id="PR00019">
    <property type="entry name" value="LEURICHRPT"/>
</dbReference>
<dbReference type="InterPro" id="IPR011009">
    <property type="entry name" value="Kinase-like_dom_sf"/>
</dbReference>
<organism evidence="26 27">
    <name type="scientific">Camellia sinensis var. sinensis</name>
    <name type="common">China tea</name>
    <dbReference type="NCBI Taxonomy" id="542762"/>
    <lineage>
        <taxon>Eukaryota</taxon>
        <taxon>Viridiplantae</taxon>
        <taxon>Streptophyta</taxon>
        <taxon>Embryophyta</taxon>
        <taxon>Tracheophyta</taxon>
        <taxon>Spermatophyta</taxon>
        <taxon>Magnoliopsida</taxon>
        <taxon>eudicotyledons</taxon>
        <taxon>Gunneridae</taxon>
        <taxon>Pentapetalae</taxon>
        <taxon>asterids</taxon>
        <taxon>Ericales</taxon>
        <taxon>Theaceae</taxon>
        <taxon>Camellia</taxon>
    </lineage>
</organism>
<evidence type="ECO:0000256" key="9">
    <source>
        <dbReference type="ARBA" id="ARBA00022679"/>
    </source>
</evidence>
<keyword evidence="16 24" id="KW-1133">Transmembrane helix</keyword>
<dbReference type="Pfam" id="PF08263">
    <property type="entry name" value="LRRNT_2"/>
    <property type="match status" value="1"/>
</dbReference>